<organism evidence="2 3">
    <name type="scientific">Caenorhabditis nigoni</name>
    <dbReference type="NCBI Taxonomy" id="1611254"/>
    <lineage>
        <taxon>Eukaryota</taxon>
        <taxon>Metazoa</taxon>
        <taxon>Ecdysozoa</taxon>
        <taxon>Nematoda</taxon>
        <taxon>Chromadorea</taxon>
        <taxon>Rhabditida</taxon>
        <taxon>Rhabditina</taxon>
        <taxon>Rhabditomorpha</taxon>
        <taxon>Rhabditoidea</taxon>
        <taxon>Rhabditidae</taxon>
        <taxon>Peloderinae</taxon>
        <taxon>Caenorhabditis</taxon>
    </lineage>
</organism>
<evidence type="ECO:0000256" key="1">
    <source>
        <dbReference type="SAM" id="SignalP"/>
    </source>
</evidence>
<sequence length="88" mass="9409">MLKILIFLIFSTFLIYKTSATSGTTYCGGNVPGECQNYCNIKNCLMGSCRSSTNSESPTCICGLCYNGIGQPNGPFIKSEDTGNLSSK</sequence>
<evidence type="ECO:0008006" key="4">
    <source>
        <dbReference type="Google" id="ProtNLM"/>
    </source>
</evidence>
<reference evidence="3" key="1">
    <citation type="submission" date="2017-10" db="EMBL/GenBank/DDBJ databases">
        <title>Rapid genome shrinkage in a self-fertile nematode reveals novel sperm competition proteins.</title>
        <authorList>
            <person name="Yin D."/>
            <person name="Schwarz E.M."/>
            <person name="Thomas C.G."/>
            <person name="Felde R.L."/>
            <person name="Korf I.F."/>
            <person name="Cutter A.D."/>
            <person name="Schartner C.M."/>
            <person name="Ralston E.J."/>
            <person name="Meyer B.J."/>
            <person name="Haag E.S."/>
        </authorList>
    </citation>
    <scope>NUCLEOTIDE SEQUENCE [LARGE SCALE GENOMIC DNA]</scope>
    <source>
        <strain evidence="3">JU1422</strain>
    </source>
</reference>
<dbReference type="OrthoDB" id="5803970at2759"/>
<accession>A0A2G5UPN8</accession>
<proteinExistence type="predicted"/>
<evidence type="ECO:0000313" key="3">
    <source>
        <dbReference type="Proteomes" id="UP000230233"/>
    </source>
</evidence>
<dbReference type="EMBL" id="PDUG01000003">
    <property type="protein sequence ID" value="PIC41216.1"/>
    <property type="molecule type" value="Genomic_DNA"/>
</dbReference>
<gene>
    <name evidence="2" type="primary">Cnig_chr_III.g8714</name>
    <name evidence="2" type="ORF">B9Z55_008714</name>
</gene>
<dbReference type="Proteomes" id="UP000230233">
    <property type="component" value="Chromosome III"/>
</dbReference>
<feature type="chain" id="PRO_5013889139" description="EGF-like domain-containing protein" evidence="1">
    <location>
        <begin position="21"/>
        <end position="88"/>
    </location>
</feature>
<feature type="signal peptide" evidence="1">
    <location>
        <begin position="1"/>
        <end position="20"/>
    </location>
</feature>
<keyword evidence="3" id="KW-1185">Reference proteome</keyword>
<name>A0A2G5UPN8_9PELO</name>
<evidence type="ECO:0000313" key="2">
    <source>
        <dbReference type="EMBL" id="PIC41216.1"/>
    </source>
</evidence>
<dbReference type="AlphaFoldDB" id="A0A2G5UPN8"/>
<protein>
    <recommendedName>
        <fullName evidence="4">EGF-like domain-containing protein</fullName>
    </recommendedName>
</protein>
<keyword evidence="1" id="KW-0732">Signal</keyword>
<comment type="caution">
    <text evidence="2">The sequence shown here is derived from an EMBL/GenBank/DDBJ whole genome shotgun (WGS) entry which is preliminary data.</text>
</comment>